<feature type="domain" description="HTH rpiR-type" evidence="4">
    <location>
        <begin position="9"/>
        <end position="85"/>
    </location>
</feature>
<keyword evidence="2" id="KW-0238">DNA-binding</keyword>
<dbReference type="InterPro" id="IPR001347">
    <property type="entry name" value="SIS_dom"/>
</dbReference>
<evidence type="ECO:0000256" key="3">
    <source>
        <dbReference type="ARBA" id="ARBA00023163"/>
    </source>
</evidence>
<evidence type="ECO:0000256" key="2">
    <source>
        <dbReference type="ARBA" id="ARBA00023125"/>
    </source>
</evidence>
<evidence type="ECO:0000256" key="1">
    <source>
        <dbReference type="ARBA" id="ARBA00023015"/>
    </source>
</evidence>
<dbReference type="InterPro" id="IPR036388">
    <property type="entry name" value="WH-like_DNA-bd_sf"/>
</dbReference>
<dbReference type="GO" id="GO:0003677">
    <property type="term" value="F:DNA binding"/>
    <property type="evidence" value="ECO:0007669"/>
    <property type="project" value="UniProtKB-KW"/>
</dbReference>
<dbReference type="Pfam" id="PF01418">
    <property type="entry name" value="HTH_6"/>
    <property type="match status" value="1"/>
</dbReference>
<evidence type="ECO:0000259" key="4">
    <source>
        <dbReference type="PROSITE" id="PS51071"/>
    </source>
</evidence>
<dbReference type="CDD" id="cd05013">
    <property type="entry name" value="SIS_RpiR"/>
    <property type="match status" value="1"/>
</dbReference>
<dbReference type="InterPro" id="IPR000281">
    <property type="entry name" value="HTH_RpiR"/>
</dbReference>
<dbReference type="SUPFAM" id="SSF46689">
    <property type="entry name" value="Homeodomain-like"/>
    <property type="match status" value="1"/>
</dbReference>
<dbReference type="Gene3D" id="3.40.50.10490">
    <property type="entry name" value="Glucose-6-phosphate isomerase like protein, domain 1"/>
    <property type="match status" value="1"/>
</dbReference>
<accession>A0A212LPB8</accession>
<dbReference type="InterPro" id="IPR035472">
    <property type="entry name" value="RpiR-like_SIS"/>
</dbReference>
<protein>
    <submittedName>
        <fullName evidence="5">SIS domain protein</fullName>
    </submittedName>
</protein>
<keyword evidence="3" id="KW-0804">Transcription</keyword>
<sequence length="292" mass="32449">MPAFLKKELLMTLEERGYAVKLTKNEKIIYEFVLRNKDKACFMTSTALARELGVGDTSVIRLSRTLGFSSFTEFRKAIQAEALSNGNLASLSHVPYEKKQKADAIALTEIPSLVRQNFIRKADLDFANNTDGKYQETAEMIVNAEKKYIAGFRNTAGLADYFATILSHVLPNIRRVNHKDGFEDEAIDMGEKDILILFSLPRYSQNAAIVLEIAQKAHCRIVVLTDKITAPITAGAAKVIVNDIESVSFANSIAGMVLSMEILISLISKISGQQGRERLKTLDKYMAKTGLY</sequence>
<evidence type="ECO:0000313" key="5">
    <source>
        <dbReference type="EMBL" id="SCM79398.1"/>
    </source>
</evidence>
<dbReference type="GO" id="GO:1901135">
    <property type="term" value="P:carbohydrate derivative metabolic process"/>
    <property type="evidence" value="ECO:0007669"/>
    <property type="project" value="InterPro"/>
</dbReference>
<dbReference type="Gene3D" id="1.10.10.10">
    <property type="entry name" value="Winged helix-like DNA-binding domain superfamily/Winged helix DNA-binding domain"/>
    <property type="match status" value="1"/>
</dbReference>
<dbReference type="PANTHER" id="PTHR30514">
    <property type="entry name" value="GLUCOKINASE"/>
    <property type="match status" value="1"/>
</dbReference>
<dbReference type="Pfam" id="PF01380">
    <property type="entry name" value="SIS"/>
    <property type="match status" value="1"/>
</dbReference>
<gene>
    <name evidence="5" type="ORF">KL86SPO_20548</name>
</gene>
<dbReference type="InterPro" id="IPR047640">
    <property type="entry name" value="RpiR-like"/>
</dbReference>
<proteinExistence type="predicted"/>
<dbReference type="GO" id="GO:0003700">
    <property type="term" value="F:DNA-binding transcription factor activity"/>
    <property type="evidence" value="ECO:0007669"/>
    <property type="project" value="InterPro"/>
</dbReference>
<reference evidence="5" key="1">
    <citation type="submission" date="2016-08" db="EMBL/GenBank/DDBJ databases">
        <authorList>
            <person name="Seilhamer J.J."/>
        </authorList>
    </citation>
    <scope>NUCLEOTIDE SEQUENCE</scope>
    <source>
        <strain evidence="5">86</strain>
    </source>
</reference>
<dbReference type="PANTHER" id="PTHR30514:SF18">
    <property type="entry name" value="RPIR-FAMILY TRANSCRIPTIONAL REGULATOR"/>
    <property type="match status" value="1"/>
</dbReference>
<dbReference type="GO" id="GO:0097367">
    <property type="term" value="F:carbohydrate derivative binding"/>
    <property type="evidence" value="ECO:0007669"/>
    <property type="project" value="InterPro"/>
</dbReference>
<dbReference type="EMBL" id="FMJE01000002">
    <property type="protein sequence ID" value="SCM79398.1"/>
    <property type="molecule type" value="Genomic_DNA"/>
</dbReference>
<dbReference type="AlphaFoldDB" id="A0A212LPB8"/>
<organism evidence="5">
    <name type="scientific">uncultured Sporomusa sp</name>
    <dbReference type="NCBI Taxonomy" id="307249"/>
    <lineage>
        <taxon>Bacteria</taxon>
        <taxon>Bacillati</taxon>
        <taxon>Bacillota</taxon>
        <taxon>Negativicutes</taxon>
        <taxon>Selenomonadales</taxon>
        <taxon>Sporomusaceae</taxon>
        <taxon>Sporomusa</taxon>
        <taxon>environmental samples</taxon>
    </lineage>
</organism>
<dbReference type="SUPFAM" id="SSF53697">
    <property type="entry name" value="SIS domain"/>
    <property type="match status" value="1"/>
</dbReference>
<keyword evidence="1" id="KW-0805">Transcription regulation</keyword>
<name>A0A212LPB8_9FIRM</name>
<dbReference type="InterPro" id="IPR046348">
    <property type="entry name" value="SIS_dom_sf"/>
</dbReference>
<dbReference type="PROSITE" id="PS51071">
    <property type="entry name" value="HTH_RPIR"/>
    <property type="match status" value="1"/>
</dbReference>
<dbReference type="InterPro" id="IPR009057">
    <property type="entry name" value="Homeodomain-like_sf"/>
</dbReference>